<organism evidence="1">
    <name type="scientific">Rhizophora mucronata</name>
    <name type="common">Asiatic mangrove</name>
    <dbReference type="NCBI Taxonomy" id="61149"/>
    <lineage>
        <taxon>Eukaryota</taxon>
        <taxon>Viridiplantae</taxon>
        <taxon>Streptophyta</taxon>
        <taxon>Embryophyta</taxon>
        <taxon>Tracheophyta</taxon>
        <taxon>Spermatophyta</taxon>
        <taxon>Magnoliopsida</taxon>
        <taxon>eudicotyledons</taxon>
        <taxon>Gunneridae</taxon>
        <taxon>Pentapetalae</taxon>
        <taxon>rosids</taxon>
        <taxon>fabids</taxon>
        <taxon>Malpighiales</taxon>
        <taxon>Rhizophoraceae</taxon>
        <taxon>Rhizophora</taxon>
    </lineage>
</organism>
<sequence>MLYTDCIGSNLEEVWSRCFNLLVRVYGPFTM</sequence>
<reference evidence="1" key="1">
    <citation type="submission" date="2018-02" db="EMBL/GenBank/DDBJ databases">
        <title>Rhizophora mucronata_Transcriptome.</title>
        <authorList>
            <person name="Meera S.P."/>
            <person name="Sreeshan A."/>
            <person name="Augustine A."/>
        </authorList>
    </citation>
    <scope>NUCLEOTIDE SEQUENCE</scope>
    <source>
        <tissue evidence="1">Leaf</tissue>
    </source>
</reference>
<protein>
    <submittedName>
        <fullName evidence="1">Uncharacterized protein</fullName>
    </submittedName>
</protein>
<accession>A0A2P2PCN0</accession>
<dbReference type="AlphaFoldDB" id="A0A2P2PCN0"/>
<proteinExistence type="predicted"/>
<dbReference type="EMBL" id="GGEC01072016">
    <property type="protein sequence ID" value="MBX52500.1"/>
    <property type="molecule type" value="Transcribed_RNA"/>
</dbReference>
<evidence type="ECO:0000313" key="1">
    <source>
        <dbReference type="EMBL" id="MBX52500.1"/>
    </source>
</evidence>
<name>A0A2P2PCN0_RHIMU</name>